<organism evidence="2 3">
    <name type="scientific">Thelephora terrestris</name>
    <dbReference type="NCBI Taxonomy" id="56493"/>
    <lineage>
        <taxon>Eukaryota</taxon>
        <taxon>Fungi</taxon>
        <taxon>Dikarya</taxon>
        <taxon>Basidiomycota</taxon>
        <taxon>Agaricomycotina</taxon>
        <taxon>Agaricomycetes</taxon>
        <taxon>Thelephorales</taxon>
        <taxon>Thelephoraceae</taxon>
        <taxon>Thelephora</taxon>
    </lineage>
</organism>
<comment type="caution">
    <text evidence="2">The sequence shown here is derived from an EMBL/GenBank/DDBJ whole genome shotgun (WGS) entry which is preliminary data.</text>
</comment>
<reference evidence="2" key="2">
    <citation type="submission" date="2020-11" db="EMBL/GenBank/DDBJ databases">
        <authorList>
            <consortium name="DOE Joint Genome Institute"/>
            <person name="Kuo A."/>
            <person name="Miyauchi S."/>
            <person name="Kiss E."/>
            <person name="Drula E."/>
            <person name="Kohler A."/>
            <person name="Sanchez-Garcia M."/>
            <person name="Andreopoulos B."/>
            <person name="Barry K.W."/>
            <person name="Bonito G."/>
            <person name="Buee M."/>
            <person name="Carver A."/>
            <person name="Chen C."/>
            <person name="Cichocki N."/>
            <person name="Clum A."/>
            <person name="Culley D."/>
            <person name="Crous P.W."/>
            <person name="Fauchery L."/>
            <person name="Girlanda M."/>
            <person name="Hayes R."/>
            <person name="Keri Z."/>
            <person name="Labutti K."/>
            <person name="Lipzen A."/>
            <person name="Lombard V."/>
            <person name="Magnuson J."/>
            <person name="Maillard F."/>
            <person name="Morin E."/>
            <person name="Murat C."/>
            <person name="Nolan M."/>
            <person name="Ohm R."/>
            <person name="Pangilinan J."/>
            <person name="Pereira M."/>
            <person name="Perotto S."/>
            <person name="Peter M."/>
            <person name="Riley R."/>
            <person name="Sitrit Y."/>
            <person name="Stielow B."/>
            <person name="Szollosi G."/>
            <person name="Zifcakova L."/>
            <person name="Stursova M."/>
            <person name="Spatafora J.W."/>
            <person name="Tedersoo L."/>
            <person name="Vaario L.-M."/>
            <person name="Yamada A."/>
            <person name="Yan M."/>
            <person name="Wang P."/>
            <person name="Xu J."/>
            <person name="Bruns T."/>
            <person name="Baldrian P."/>
            <person name="Vilgalys R."/>
            <person name="Henrissat B."/>
            <person name="Grigoriev I.V."/>
            <person name="Hibbett D."/>
            <person name="Nagy L.G."/>
            <person name="Martin F.M."/>
        </authorList>
    </citation>
    <scope>NUCLEOTIDE SEQUENCE</scope>
    <source>
        <strain evidence="2">UH-Tt-Lm1</strain>
    </source>
</reference>
<accession>A0A9P6L2T7</accession>
<evidence type="ECO:0000313" key="3">
    <source>
        <dbReference type="Proteomes" id="UP000736335"/>
    </source>
</evidence>
<protein>
    <submittedName>
        <fullName evidence="2">Uncharacterized protein</fullName>
    </submittedName>
</protein>
<keyword evidence="1" id="KW-1133">Transmembrane helix</keyword>
<evidence type="ECO:0000313" key="2">
    <source>
        <dbReference type="EMBL" id="KAF9779719.1"/>
    </source>
</evidence>
<sequence>MDERRFMYALYNSDEGTSGPRPSLSFHESALGSHRIASPALGTIRLFNYTCCRNGREPTHLVVQGDTPATPGSAWLLPRVATLSSTVLGPCKCKVGPFKNLHTVLERLSTPNYPQRTSQHPHPQEMTGVWIMWGFFFLNIALSTLYTLSLPFLA</sequence>
<proteinExistence type="predicted"/>
<dbReference type="Proteomes" id="UP000736335">
    <property type="component" value="Unassembled WGS sequence"/>
</dbReference>
<feature type="transmembrane region" description="Helical" evidence="1">
    <location>
        <begin position="129"/>
        <end position="148"/>
    </location>
</feature>
<keyword evidence="1" id="KW-0812">Transmembrane</keyword>
<keyword evidence="3" id="KW-1185">Reference proteome</keyword>
<dbReference type="AlphaFoldDB" id="A0A9P6L2T7"/>
<reference evidence="2" key="1">
    <citation type="journal article" date="2020" name="Nat. Commun.">
        <title>Large-scale genome sequencing of mycorrhizal fungi provides insights into the early evolution of symbiotic traits.</title>
        <authorList>
            <person name="Miyauchi S."/>
            <person name="Kiss E."/>
            <person name="Kuo A."/>
            <person name="Drula E."/>
            <person name="Kohler A."/>
            <person name="Sanchez-Garcia M."/>
            <person name="Morin E."/>
            <person name="Andreopoulos B."/>
            <person name="Barry K.W."/>
            <person name="Bonito G."/>
            <person name="Buee M."/>
            <person name="Carver A."/>
            <person name="Chen C."/>
            <person name="Cichocki N."/>
            <person name="Clum A."/>
            <person name="Culley D."/>
            <person name="Crous P.W."/>
            <person name="Fauchery L."/>
            <person name="Girlanda M."/>
            <person name="Hayes R.D."/>
            <person name="Keri Z."/>
            <person name="LaButti K."/>
            <person name="Lipzen A."/>
            <person name="Lombard V."/>
            <person name="Magnuson J."/>
            <person name="Maillard F."/>
            <person name="Murat C."/>
            <person name="Nolan M."/>
            <person name="Ohm R.A."/>
            <person name="Pangilinan J."/>
            <person name="Pereira M.F."/>
            <person name="Perotto S."/>
            <person name="Peter M."/>
            <person name="Pfister S."/>
            <person name="Riley R."/>
            <person name="Sitrit Y."/>
            <person name="Stielow J.B."/>
            <person name="Szollosi G."/>
            <person name="Zifcakova L."/>
            <person name="Stursova M."/>
            <person name="Spatafora J.W."/>
            <person name="Tedersoo L."/>
            <person name="Vaario L.M."/>
            <person name="Yamada A."/>
            <person name="Yan M."/>
            <person name="Wang P."/>
            <person name="Xu J."/>
            <person name="Bruns T."/>
            <person name="Baldrian P."/>
            <person name="Vilgalys R."/>
            <person name="Dunand C."/>
            <person name="Henrissat B."/>
            <person name="Grigoriev I.V."/>
            <person name="Hibbett D."/>
            <person name="Nagy L.G."/>
            <person name="Martin F.M."/>
        </authorList>
    </citation>
    <scope>NUCLEOTIDE SEQUENCE</scope>
    <source>
        <strain evidence="2">UH-Tt-Lm1</strain>
    </source>
</reference>
<keyword evidence="1" id="KW-0472">Membrane</keyword>
<name>A0A9P6L2T7_9AGAM</name>
<evidence type="ECO:0000256" key="1">
    <source>
        <dbReference type="SAM" id="Phobius"/>
    </source>
</evidence>
<dbReference type="EMBL" id="WIUZ02000018">
    <property type="protein sequence ID" value="KAF9779719.1"/>
    <property type="molecule type" value="Genomic_DNA"/>
</dbReference>
<gene>
    <name evidence="2" type="ORF">BJ322DRAFT_336940</name>
</gene>